<evidence type="ECO:0000256" key="3">
    <source>
        <dbReference type="ARBA" id="ARBA00023239"/>
    </source>
</evidence>
<accession>A0A2A9DXV9</accession>
<dbReference type="GO" id="GO:0005737">
    <property type="term" value="C:cytoplasm"/>
    <property type="evidence" value="ECO:0007669"/>
    <property type="project" value="TreeGrafter"/>
</dbReference>
<comment type="similarity">
    <text evidence="1">Belongs to the HpcH/HpaI aldolase family.</text>
</comment>
<dbReference type="GO" id="GO:0016832">
    <property type="term" value="F:aldehyde-lyase activity"/>
    <property type="evidence" value="ECO:0007669"/>
    <property type="project" value="TreeGrafter"/>
</dbReference>
<dbReference type="FunFam" id="3.20.20.60:FF:000004">
    <property type="entry name" value="5-keto-4-deoxy-D-glucarate aldolase"/>
    <property type="match status" value="1"/>
</dbReference>
<dbReference type="InterPro" id="IPR040442">
    <property type="entry name" value="Pyrv_kinase-like_dom_sf"/>
</dbReference>
<dbReference type="OrthoDB" id="86160at2"/>
<evidence type="ECO:0000313" key="6">
    <source>
        <dbReference type="Proteomes" id="UP000221369"/>
    </source>
</evidence>
<evidence type="ECO:0000259" key="4">
    <source>
        <dbReference type="Pfam" id="PF03328"/>
    </source>
</evidence>
<dbReference type="InterPro" id="IPR005000">
    <property type="entry name" value="Aldolase/citrate-lyase_domain"/>
</dbReference>
<dbReference type="Pfam" id="PF03328">
    <property type="entry name" value="HpcH_HpaI"/>
    <property type="match status" value="1"/>
</dbReference>
<feature type="domain" description="HpcH/HpaI aldolase/citrate lyase" evidence="4">
    <location>
        <begin position="23"/>
        <end position="248"/>
    </location>
</feature>
<organism evidence="5 6">
    <name type="scientific">Paramicrobacterium agarici</name>
    <dbReference type="NCBI Taxonomy" id="630514"/>
    <lineage>
        <taxon>Bacteria</taxon>
        <taxon>Bacillati</taxon>
        <taxon>Actinomycetota</taxon>
        <taxon>Actinomycetes</taxon>
        <taxon>Micrococcales</taxon>
        <taxon>Microbacteriaceae</taxon>
        <taxon>Paramicrobacterium</taxon>
    </lineage>
</organism>
<dbReference type="AlphaFoldDB" id="A0A2A9DXV9"/>
<dbReference type="RefSeq" id="WP_098407180.1">
    <property type="nucleotide sequence ID" value="NZ_PDJE01000001.1"/>
</dbReference>
<protein>
    <submittedName>
        <fullName evidence="5">4-hydroxy-2-oxoheptanedioate aldolase</fullName>
    </submittedName>
</protein>
<dbReference type="PANTHER" id="PTHR30502:SF0">
    <property type="entry name" value="PHOSPHOENOLPYRUVATE CARBOXYLASE FAMILY PROTEIN"/>
    <property type="match status" value="1"/>
</dbReference>
<keyword evidence="3" id="KW-0456">Lyase</keyword>
<dbReference type="InterPro" id="IPR015813">
    <property type="entry name" value="Pyrv/PenolPyrv_kinase-like_dom"/>
</dbReference>
<dbReference type="InterPro" id="IPR050251">
    <property type="entry name" value="HpcH-HpaI_aldolase"/>
</dbReference>
<dbReference type="SUPFAM" id="SSF51621">
    <property type="entry name" value="Phosphoenolpyruvate/pyruvate domain"/>
    <property type="match status" value="1"/>
</dbReference>
<evidence type="ECO:0000256" key="1">
    <source>
        <dbReference type="ARBA" id="ARBA00005568"/>
    </source>
</evidence>
<keyword evidence="2" id="KW-0479">Metal-binding</keyword>
<comment type="caution">
    <text evidence="5">The sequence shown here is derived from an EMBL/GenBank/DDBJ whole genome shotgun (WGS) entry which is preliminary data.</text>
</comment>
<dbReference type="PANTHER" id="PTHR30502">
    <property type="entry name" value="2-KETO-3-DEOXY-L-RHAMNONATE ALDOLASE"/>
    <property type="match status" value="1"/>
</dbReference>
<dbReference type="EMBL" id="PDJE01000001">
    <property type="protein sequence ID" value="PFG30759.1"/>
    <property type="molecule type" value="Genomic_DNA"/>
</dbReference>
<proteinExistence type="inferred from homology"/>
<dbReference type="Proteomes" id="UP000221369">
    <property type="component" value="Unassembled WGS sequence"/>
</dbReference>
<dbReference type="Gene3D" id="3.20.20.60">
    <property type="entry name" value="Phosphoenolpyruvate-binding domains"/>
    <property type="match status" value="1"/>
</dbReference>
<dbReference type="GO" id="GO:0046872">
    <property type="term" value="F:metal ion binding"/>
    <property type="evidence" value="ECO:0007669"/>
    <property type="project" value="UniProtKB-KW"/>
</dbReference>
<gene>
    <name evidence="5" type="ORF">ATJ78_1696</name>
</gene>
<sequence>MPIRLSHPPTLRERLAGADRPLVGMWISSGSPLNAEICAGSGLDMLLVDGEHSHNTLETILSQLQAISAYPVTPLVRVPVCDPVIIKQYLDIGVQNLLVPMVDTAEDAAKAVAAVRYPPRGVRGVGSALARASRWNRVDGYLNDADDTISLYVQIESADAVANAREIAAVDGIDGVFIGPADLAASMGHLGQQSHPAVAEAVSSTIRAMKDAGVSVGINAFVPEVARQHVSEGVDFVFVAADVSLLARASEALAAAWLPGEQGESERASY</sequence>
<evidence type="ECO:0000313" key="5">
    <source>
        <dbReference type="EMBL" id="PFG30759.1"/>
    </source>
</evidence>
<evidence type="ECO:0000256" key="2">
    <source>
        <dbReference type="ARBA" id="ARBA00022723"/>
    </source>
</evidence>
<keyword evidence="6" id="KW-1185">Reference proteome</keyword>
<reference evidence="5 6" key="1">
    <citation type="submission" date="2017-10" db="EMBL/GenBank/DDBJ databases">
        <title>Sequencing the genomes of 1000 actinobacteria strains.</title>
        <authorList>
            <person name="Klenk H.-P."/>
        </authorList>
    </citation>
    <scope>NUCLEOTIDE SEQUENCE [LARGE SCALE GENOMIC DNA]</scope>
    <source>
        <strain evidence="5 6">DSM 21798</strain>
    </source>
</reference>
<name>A0A2A9DXV9_9MICO</name>